<evidence type="ECO:0000313" key="9">
    <source>
        <dbReference type="Proteomes" id="UP001057998"/>
    </source>
</evidence>
<dbReference type="InterPro" id="IPR023048">
    <property type="entry name" value="NADH:quinone_OxRdtase_FMN_depd"/>
</dbReference>
<keyword evidence="1 6" id="KW-0285">Flavoprotein</keyword>
<evidence type="ECO:0000256" key="4">
    <source>
        <dbReference type="ARBA" id="ARBA00023027"/>
    </source>
</evidence>
<feature type="binding site" evidence="6">
    <location>
        <position position="9"/>
    </location>
    <ligand>
        <name>FMN</name>
        <dbReference type="ChEBI" id="CHEBI:58210"/>
    </ligand>
</feature>
<dbReference type="InterPro" id="IPR003680">
    <property type="entry name" value="Flavodoxin_fold"/>
</dbReference>
<dbReference type="InterPro" id="IPR029039">
    <property type="entry name" value="Flavoprotein-like_sf"/>
</dbReference>
<dbReference type="InterPro" id="IPR050104">
    <property type="entry name" value="FMN-dep_NADH:Q_OxRdtase_AzoR1"/>
</dbReference>
<dbReference type="RefSeq" id="WP_255392006.1">
    <property type="nucleotide sequence ID" value="NZ_CP101509.1"/>
</dbReference>
<sequence>MNILLINSSPKRHQSCTYILAQTIIQQLSKQSTVEVIETDATKLPHLDSDYSTTLCSPGVMCDESVGSLSLSNQLISDLDKADLVIIASPMHNFSLPSGLKSWVDHVVRAGRTFKITSTGKQGLLNDKPVYVLVSSGGSFSGKDAYQPDFFTPYMTEVMATVGLNNIQFFTIEGTAANPEAVREQIEARQNQVKYHLENVLISQKRTVDASY</sequence>
<keyword evidence="2 6" id="KW-0288">FMN</keyword>
<comment type="function">
    <text evidence="6">Also exhibits azoreductase activity. Catalyzes the reductive cleavage of the azo bond in aromatic azo compounds to the corresponding amines.</text>
</comment>
<name>A0ABY5GQV9_9GAMM</name>
<keyword evidence="3 6" id="KW-0560">Oxidoreductase</keyword>
<accession>A0ABY5GQV9</accession>
<comment type="catalytic activity">
    <reaction evidence="6">
        <text>2 a quinone + NADH + H(+) = 2 a 1,4-benzosemiquinone + NAD(+)</text>
        <dbReference type="Rhea" id="RHEA:65952"/>
        <dbReference type="ChEBI" id="CHEBI:15378"/>
        <dbReference type="ChEBI" id="CHEBI:57540"/>
        <dbReference type="ChEBI" id="CHEBI:57945"/>
        <dbReference type="ChEBI" id="CHEBI:132124"/>
        <dbReference type="ChEBI" id="CHEBI:134225"/>
    </reaction>
</comment>
<evidence type="ECO:0000256" key="5">
    <source>
        <dbReference type="ARBA" id="ARBA00048542"/>
    </source>
</evidence>
<comment type="cofactor">
    <cofactor evidence="6">
        <name>FMN</name>
        <dbReference type="ChEBI" id="CHEBI:58210"/>
    </cofactor>
    <text evidence="6">Binds 1 FMN per subunit.</text>
</comment>
<dbReference type="EMBL" id="CP101509">
    <property type="protein sequence ID" value="UTV30643.1"/>
    <property type="molecule type" value="Genomic_DNA"/>
</dbReference>
<dbReference type="EC" id="1.7.1.17" evidence="6"/>
<dbReference type="Proteomes" id="UP001057998">
    <property type="component" value="Chromosome 2"/>
</dbReference>
<dbReference type="Gene3D" id="3.40.50.360">
    <property type="match status" value="1"/>
</dbReference>
<keyword evidence="4 6" id="KW-0520">NAD</keyword>
<keyword evidence="9" id="KW-1185">Reference proteome</keyword>
<evidence type="ECO:0000256" key="6">
    <source>
        <dbReference type="HAMAP-Rule" id="MF_01216"/>
    </source>
</evidence>
<comment type="subunit">
    <text evidence="6">Homodimer.</text>
</comment>
<dbReference type="Pfam" id="PF02525">
    <property type="entry name" value="Flavodoxin_2"/>
    <property type="match status" value="1"/>
</dbReference>
<feature type="binding site" evidence="6">
    <location>
        <begin position="135"/>
        <end position="138"/>
    </location>
    <ligand>
        <name>FMN</name>
        <dbReference type="ChEBI" id="CHEBI:58210"/>
    </ligand>
</feature>
<dbReference type="SUPFAM" id="SSF52218">
    <property type="entry name" value="Flavoproteins"/>
    <property type="match status" value="1"/>
</dbReference>
<feature type="domain" description="Flavodoxin-like fold" evidence="7">
    <location>
        <begin position="1"/>
        <end position="195"/>
    </location>
</feature>
<evidence type="ECO:0000259" key="7">
    <source>
        <dbReference type="Pfam" id="PF02525"/>
    </source>
</evidence>
<comment type="function">
    <text evidence="6">Quinone reductase that provides resistance to thiol-specific stress caused by electrophilic quinones.</text>
</comment>
<reference evidence="8" key="1">
    <citation type="submission" date="2022-07" db="EMBL/GenBank/DDBJ databases">
        <title>Genome sequencing of Photobacterium atrarenae GJH2-4.</title>
        <authorList>
            <person name="Park S.-J."/>
        </authorList>
    </citation>
    <scope>NUCLEOTIDE SEQUENCE</scope>
    <source>
        <strain evidence="8">GJH2-4</strain>
    </source>
</reference>
<dbReference type="PANTHER" id="PTHR43741">
    <property type="entry name" value="FMN-DEPENDENT NADH-AZOREDUCTASE 1"/>
    <property type="match status" value="1"/>
</dbReference>
<comment type="similarity">
    <text evidence="6">Belongs to the azoreductase type 1 family.</text>
</comment>
<dbReference type="HAMAP" id="MF_01216">
    <property type="entry name" value="Azoreductase_type1"/>
    <property type="match status" value="1"/>
</dbReference>
<proteinExistence type="inferred from homology"/>
<comment type="caution">
    <text evidence="6">Lacks conserved residue(s) required for the propagation of feature annotation.</text>
</comment>
<gene>
    <name evidence="6" type="primary">azoR</name>
    <name evidence="8" type="ORF">NNL38_18955</name>
</gene>
<organism evidence="8 9">
    <name type="scientific">Photobacterium atrarenae</name>
    <dbReference type="NCBI Taxonomy" id="865757"/>
    <lineage>
        <taxon>Bacteria</taxon>
        <taxon>Pseudomonadati</taxon>
        <taxon>Pseudomonadota</taxon>
        <taxon>Gammaproteobacteria</taxon>
        <taxon>Vibrionales</taxon>
        <taxon>Vibrionaceae</taxon>
        <taxon>Photobacterium</taxon>
    </lineage>
</organism>
<evidence type="ECO:0000256" key="2">
    <source>
        <dbReference type="ARBA" id="ARBA00022643"/>
    </source>
</evidence>
<evidence type="ECO:0000256" key="3">
    <source>
        <dbReference type="ARBA" id="ARBA00023002"/>
    </source>
</evidence>
<dbReference type="EC" id="1.6.5.-" evidence="6"/>
<evidence type="ECO:0000313" key="8">
    <source>
        <dbReference type="EMBL" id="UTV30643.1"/>
    </source>
</evidence>
<evidence type="ECO:0000256" key="1">
    <source>
        <dbReference type="ARBA" id="ARBA00022630"/>
    </source>
</evidence>
<dbReference type="PANTHER" id="PTHR43741:SF4">
    <property type="entry name" value="FMN-DEPENDENT NADH:QUINONE OXIDOREDUCTASE"/>
    <property type="match status" value="1"/>
</dbReference>
<protein>
    <recommendedName>
        <fullName evidence="6">FMN dependent NADH:quinone oxidoreductase</fullName>
        <ecNumber evidence="6">1.6.5.-</ecNumber>
    </recommendedName>
    <alternativeName>
        <fullName evidence="6">Azo-dye reductase</fullName>
    </alternativeName>
    <alternativeName>
        <fullName evidence="6">FMN-dependent NADH-azo compound oxidoreductase</fullName>
    </alternativeName>
    <alternativeName>
        <fullName evidence="6">FMN-dependent NADH-azoreductase</fullName>
        <ecNumber evidence="6">1.7.1.17</ecNumber>
    </alternativeName>
</protein>
<comment type="catalytic activity">
    <reaction evidence="5">
        <text>N,N-dimethyl-1,4-phenylenediamine + anthranilate + 2 NAD(+) = 2-(4-dimethylaminophenyl)diazenylbenzoate + 2 NADH + 2 H(+)</text>
        <dbReference type="Rhea" id="RHEA:55872"/>
        <dbReference type="ChEBI" id="CHEBI:15378"/>
        <dbReference type="ChEBI" id="CHEBI:15783"/>
        <dbReference type="ChEBI" id="CHEBI:16567"/>
        <dbReference type="ChEBI" id="CHEBI:57540"/>
        <dbReference type="ChEBI" id="CHEBI:57945"/>
        <dbReference type="ChEBI" id="CHEBI:71579"/>
        <dbReference type="EC" id="1.7.1.17"/>
    </reaction>
    <physiologicalReaction direction="right-to-left" evidence="5">
        <dbReference type="Rhea" id="RHEA:55874"/>
    </physiologicalReaction>
</comment>